<name>A0AAV2QME6_MEGNR</name>
<comment type="pathway">
    <text evidence="1">Amino-acid biosynthesis; L-methionine biosynthesis via de novo pathway; L-methionine from L-homocysteine (BhmT route): step 1/1.</text>
</comment>
<feature type="region of interest" description="Disordered" evidence="8">
    <location>
        <begin position="332"/>
        <end position="366"/>
    </location>
</feature>
<feature type="binding site" evidence="6 7">
    <location>
        <position position="209"/>
    </location>
    <ligand>
        <name>Zn(2+)</name>
        <dbReference type="ChEBI" id="CHEBI:29105"/>
    </ligand>
</feature>
<protein>
    <recommendedName>
        <fullName evidence="9">Hcy-binding domain-containing protein</fullName>
    </recommendedName>
</protein>
<dbReference type="GO" id="GO:0008270">
    <property type="term" value="F:zinc ion binding"/>
    <property type="evidence" value="ECO:0007669"/>
    <property type="project" value="InterPro"/>
</dbReference>
<dbReference type="GO" id="GO:0047150">
    <property type="term" value="F:betaine-homocysteine S-methyltransferase activity"/>
    <property type="evidence" value="ECO:0007669"/>
    <property type="project" value="TreeGrafter"/>
</dbReference>
<feature type="binding site" evidence="6 7">
    <location>
        <position position="291"/>
    </location>
    <ligand>
        <name>Zn(2+)</name>
        <dbReference type="ChEBI" id="CHEBI:29105"/>
    </ligand>
</feature>
<proteinExistence type="predicted"/>
<evidence type="ECO:0000256" key="3">
    <source>
        <dbReference type="ARBA" id="ARBA00022679"/>
    </source>
</evidence>
<dbReference type="PIRSF" id="PIRSF037505">
    <property type="entry name" value="Betaine_HMT"/>
    <property type="match status" value="1"/>
</dbReference>
<dbReference type="PANTHER" id="PTHR46120:SF4">
    <property type="entry name" value="HCY-BINDING DOMAIN-CONTAINING PROTEIN"/>
    <property type="match status" value="1"/>
</dbReference>
<accession>A0AAV2QME6</accession>
<feature type="domain" description="Hcy-binding" evidence="9">
    <location>
        <begin position="3"/>
        <end position="306"/>
    </location>
</feature>
<dbReference type="EMBL" id="CAXKWB010007784">
    <property type="protein sequence ID" value="CAL4088389.1"/>
    <property type="molecule type" value="Genomic_DNA"/>
</dbReference>
<organism evidence="10 11">
    <name type="scientific">Meganyctiphanes norvegica</name>
    <name type="common">Northern krill</name>
    <name type="synonym">Thysanopoda norvegica</name>
    <dbReference type="NCBI Taxonomy" id="48144"/>
    <lineage>
        <taxon>Eukaryota</taxon>
        <taxon>Metazoa</taxon>
        <taxon>Ecdysozoa</taxon>
        <taxon>Arthropoda</taxon>
        <taxon>Crustacea</taxon>
        <taxon>Multicrustacea</taxon>
        <taxon>Malacostraca</taxon>
        <taxon>Eumalacostraca</taxon>
        <taxon>Eucarida</taxon>
        <taxon>Euphausiacea</taxon>
        <taxon>Euphausiidae</taxon>
        <taxon>Meganyctiphanes</taxon>
    </lineage>
</organism>
<evidence type="ECO:0000256" key="1">
    <source>
        <dbReference type="ARBA" id="ARBA00005137"/>
    </source>
</evidence>
<evidence type="ECO:0000256" key="5">
    <source>
        <dbReference type="ARBA" id="ARBA00022833"/>
    </source>
</evidence>
<dbReference type="GO" id="GO:0009086">
    <property type="term" value="P:methionine biosynthetic process"/>
    <property type="evidence" value="ECO:0007669"/>
    <property type="project" value="InterPro"/>
</dbReference>
<dbReference type="InterPro" id="IPR017226">
    <property type="entry name" value="BHMT-like"/>
</dbReference>
<dbReference type="InterPro" id="IPR051524">
    <property type="entry name" value="BHMT"/>
</dbReference>
<evidence type="ECO:0000256" key="4">
    <source>
        <dbReference type="ARBA" id="ARBA00022723"/>
    </source>
</evidence>
<evidence type="ECO:0000256" key="2">
    <source>
        <dbReference type="ARBA" id="ARBA00022603"/>
    </source>
</evidence>
<dbReference type="PROSITE" id="PS50970">
    <property type="entry name" value="HCY"/>
    <property type="match status" value="1"/>
</dbReference>
<evidence type="ECO:0000256" key="7">
    <source>
        <dbReference type="PROSITE-ProRule" id="PRU00333"/>
    </source>
</evidence>
<sequence>MGKRGLLQRLSEGVVIGDGSFVFTLEKRGYVKAGPFTPEASVEHPDAVKGLHREYLRAGADVMQAFTFYSTDDKLSFGGNALGKKVTCKDINNSACRIALEVAAEGDALVAGGLSQTPSYPAGKGKDFVQAEFRDQINIFLSHKVDFIVCEFFQYVEEIEWAIEEAKKSGLPVAATMCIGKPGGVCGTPLGDAAVRMARAGADLVGLNCMFDLDMTIENIRIMKDALDKAGLKPFLMTQPNGFYTTGTGKDGWMECPEYPFAMETRTVGRFEVQKYAREAYELGVRYIGGCCGFESYHIRAIAEELTKERGGRLPPASEKHEPWGGALKLSTHASTRARANREHWENLVPNSGRTKPPTYGLPSSS</sequence>
<dbReference type="InterPro" id="IPR036589">
    <property type="entry name" value="HCY_dom_sf"/>
</dbReference>
<feature type="binding site" evidence="6 7">
    <location>
        <position position="292"/>
    </location>
    <ligand>
        <name>Zn(2+)</name>
        <dbReference type="ChEBI" id="CHEBI:29105"/>
    </ligand>
</feature>
<dbReference type="AlphaFoldDB" id="A0AAV2QME6"/>
<keyword evidence="4 6" id="KW-0479">Metal-binding</keyword>
<evidence type="ECO:0000256" key="6">
    <source>
        <dbReference type="PIRSR" id="PIRSR037505-2"/>
    </source>
</evidence>
<dbReference type="InterPro" id="IPR003726">
    <property type="entry name" value="HCY_dom"/>
</dbReference>
<dbReference type="PANTHER" id="PTHR46120">
    <property type="entry name" value="BETAINE--HOMOCYSTEINE S-METHYLTRANSFERASE 1"/>
    <property type="match status" value="1"/>
</dbReference>
<keyword evidence="2 7" id="KW-0489">Methyltransferase</keyword>
<keyword evidence="3 7" id="KW-0808">Transferase</keyword>
<dbReference type="Gene3D" id="3.20.20.330">
    <property type="entry name" value="Homocysteine-binding-like domain"/>
    <property type="match status" value="1"/>
</dbReference>
<gene>
    <name evidence="10" type="ORF">MNOR_LOCUS13541</name>
</gene>
<evidence type="ECO:0000313" key="10">
    <source>
        <dbReference type="EMBL" id="CAL4088389.1"/>
    </source>
</evidence>
<dbReference type="Pfam" id="PF02574">
    <property type="entry name" value="S-methyl_trans"/>
    <property type="match status" value="1"/>
</dbReference>
<keyword evidence="11" id="KW-1185">Reference proteome</keyword>
<evidence type="ECO:0000256" key="8">
    <source>
        <dbReference type="SAM" id="MobiDB-lite"/>
    </source>
</evidence>
<evidence type="ECO:0000313" key="11">
    <source>
        <dbReference type="Proteomes" id="UP001497623"/>
    </source>
</evidence>
<dbReference type="Proteomes" id="UP001497623">
    <property type="component" value="Unassembled WGS sequence"/>
</dbReference>
<dbReference type="GO" id="GO:0032259">
    <property type="term" value="P:methylation"/>
    <property type="evidence" value="ECO:0007669"/>
    <property type="project" value="UniProtKB-KW"/>
</dbReference>
<dbReference type="SUPFAM" id="SSF82282">
    <property type="entry name" value="Homocysteine S-methyltransferase"/>
    <property type="match status" value="1"/>
</dbReference>
<comment type="cofactor">
    <cofactor evidence="6">
        <name>Zn(2+)</name>
        <dbReference type="ChEBI" id="CHEBI:29105"/>
    </cofactor>
    <text evidence="6">Binds 1 zinc ion per subunit.</text>
</comment>
<reference evidence="10 11" key="1">
    <citation type="submission" date="2024-05" db="EMBL/GenBank/DDBJ databases">
        <authorList>
            <person name="Wallberg A."/>
        </authorList>
    </citation>
    <scope>NUCLEOTIDE SEQUENCE [LARGE SCALE GENOMIC DNA]</scope>
</reference>
<keyword evidence="5 6" id="KW-0862">Zinc</keyword>
<dbReference type="FunFam" id="3.20.20.330:FF:000003">
    <property type="entry name" value="Betaine--homocysteine S-methyltransferase 1"/>
    <property type="match status" value="1"/>
</dbReference>
<comment type="caution">
    <text evidence="10">The sequence shown here is derived from an EMBL/GenBank/DDBJ whole genome shotgun (WGS) entry which is preliminary data.</text>
</comment>
<evidence type="ECO:0000259" key="9">
    <source>
        <dbReference type="PROSITE" id="PS50970"/>
    </source>
</evidence>